<name>A0A2P2MR41_RHIMU</name>
<sequence length="60" mass="6711">MNTGGRLIAGSHNRNEFVLINADENGRYINGHLSESGFVLGCGMQKRTLLSELTERRTQF</sequence>
<protein>
    <submittedName>
        <fullName evidence="1">Cellulose synthase</fullName>
    </submittedName>
</protein>
<dbReference type="EMBL" id="GGEC01052209">
    <property type="protein sequence ID" value="MBX32693.1"/>
    <property type="molecule type" value="Transcribed_RNA"/>
</dbReference>
<dbReference type="EMBL" id="GGEC01052214">
    <property type="protein sequence ID" value="MBX32698.1"/>
    <property type="molecule type" value="Transcribed_RNA"/>
</dbReference>
<accession>A0A2P2MR41</accession>
<organism evidence="1">
    <name type="scientific">Rhizophora mucronata</name>
    <name type="common">Asiatic mangrove</name>
    <dbReference type="NCBI Taxonomy" id="61149"/>
    <lineage>
        <taxon>Eukaryota</taxon>
        <taxon>Viridiplantae</taxon>
        <taxon>Streptophyta</taxon>
        <taxon>Embryophyta</taxon>
        <taxon>Tracheophyta</taxon>
        <taxon>Spermatophyta</taxon>
        <taxon>Magnoliopsida</taxon>
        <taxon>eudicotyledons</taxon>
        <taxon>Gunneridae</taxon>
        <taxon>Pentapetalae</taxon>
        <taxon>rosids</taxon>
        <taxon>fabids</taxon>
        <taxon>Malpighiales</taxon>
        <taxon>Rhizophoraceae</taxon>
        <taxon>Rhizophora</taxon>
    </lineage>
</organism>
<dbReference type="AlphaFoldDB" id="A0A2P2MR41"/>
<evidence type="ECO:0000313" key="1">
    <source>
        <dbReference type="EMBL" id="MBX32693.1"/>
    </source>
</evidence>
<reference evidence="1" key="1">
    <citation type="submission" date="2018-02" db="EMBL/GenBank/DDBJ databases">
        <title>Rhizophora mucronata_Transcriptome.</title>
        <authorList>
            <person name="Meera S.P."/>
            <person name="Sreeshan A."/>
            <person name="Augustine A."/>
        </authorList>
    </citation>
    <scope>NUCLEOTIDE SEQUENCE</scope>
    <source>
        <tissue evidence="1">Leaf</tissue>
    </source>
</reference>
<dbReference type="EMBL" id="GGEC01052218">
    <property type="protein sequence ID" value="MBX32702.1"/>
    <property type="molecule type" value="Transcribed_RNA"/>
</dbReference>
<proteinExistence type="predicted"/>